<dbReference type="PANTHER" id="PTHR30441:SF9">
    <property type="entry name" value="ASMA FAMILY PROTEIN YHJG"/>
    <property type="match status" value="1"/>
</dbReference>
<comment type="caution">
    <text evidence="2">The sequence shown here is derived from an EMBL/GenBank/DDBJ whole genome shotgun (WGS) entry which is preliminary data.</text>
</comment>
<sequence>PRIGALHIRDGQVHAAIAGLQADFAVTLNTEDPAPGSGDDPALLAEARGTYAALPIAARFRGGAVLNLRDADRPWPVDLQLTNGPTRVTARGTVRDPVKLAGADVRLEVRTPDMALLSPLIGVPITRTPPFQASGRLDYRAGSFRFTDVQGRVGSSDIAGAYTVSTGARTVFTADLRSRQVDLADLGGLIGGTPGRAGEAGQTAEQRREIARRAASPRLLPTTAISVPSLKKANMHVRYRADAIRGEGMPFDGLELVLDIEDGVIRLHPGKFRVGRGEIAADATLTPQPNGAVRAAADIALRRMDISRLMQAAGAGGAGTLGGTGRIESTGRSLSELLGNGDGGLTIVSVGGNLSALLADLSGLEFGKALLSALGVPDRTEIECLIGDFGLTNGALRVNTLLLDTDSHVVTGSGVAGLGREVLDLRLRTDSKRFSIGSLPTSIAITGSFKNPSIAPEAGELAARAGAAVGLGVLFAPLALLPTIQLGVGENSQCERLTQRTGSR</sequence>
<feature type="non-terminal residue" evidence="2">
    <location>
        <position position="1"/>
    </location>
</feature>
<dbReference type="RefSeq" id="WP_200305745.1">
    <property type="nucleotide sequence ID" value="NZ_NRSG01000105.1"/>
</dbReference>
<gene>
    <name evidence="2" type="ORF">CKO45_14725</name>
</gene>
<name>A0ABS1CYX3_9PROT</name>
<organism evidence="2 3">
    <name type="scientific">Paracraurococcus ruber</name>
    <dbReference type="NCBI Taxonomy" id="77675"/>
    <lineage>
        <taxon>Bacteria</taxon>
        <taxon>Pseudomonadati</taxon>
        <taxon>Pseudomonadota</taxon>
        <taxon>Alphaproteobacteria</taxon>
        <taxon>Acetobacterales</taxon>
        <taxon>Roseomonadaceae</taxon>
        <taxon>Paracraurococcus</taxon>
    </lineage>
</organism>
<proteinExistence type="predicted"/>
<dbReference type="InterPro" id="IPR052894">
    <property type="entry name" value="AsmA-related"/>
</dbReference>
<protein>
    <submittedName>
        <fullName evidence="2">AsmA family protein</fullName>
    </submittedName>
</protein>
<reference evidence="2 3" key="1">
    <citation type="journal article" date="2020" name="Microorganisms">
        <title>Osmotic Adaptation and Compatible Solute Biosynthesis of Phototrophic Bacteria as Revealed from Genome Analyses.</title>
        <authorList>
            <person name="Imhoff J.F."/>
            <person name="Rahn T."/>
            <person name="Kunzel S."/>
            <person name="Keller A."/>
            <person name="Neulinger S.C."/>
        </authorList>
    </citation>
    <scope>NUCLEOTIDE SEQUENCE [LARGE SCALE GENOMIC DNA]</scope>
    <source>
        <strain evidence="2 3">DSM 15382</strain>
    </source>
</reference>
<dbReference type="EMBL" id="NRSG01000105">
    <property type="protein sequence ID" value="MBK1659493.1"/>
    <property type="molecule type" value="Genomic_DNA"/>
</dbReference>
<keyword evidence="3" id="KW-1185">Reference proteome</keyword>
<dbReference type="PANTHER" id="PTHR30441">
    <property type="entry name" value="DUF748 DOMAIN-CONTAINING PROTEIN"/>
    <property type="match status" value="1"/>
</dbReference>
<evidence type="ECO:0000313" key="2">
    <source>
        <dbReference type="EMBL" id="MBK1659493.1"/>
    </source>
</evidence>
<accession>A0ABS1CYX3</accession>
<feature type="domain" description="AsmA" evidence="1">
    <location>
        <begin position="84"/>
        <end position="400"/>
    </location>
</feature>
<evidence type="ECO:0000259" key="1">
    <source>
        <dbReference type="Pfam" id="PF05170"/>
    </source>
</evidence>
<dbReference type="InterPro" id="IPR007844">
    <property type="entry name" value="AsmA"/>
</dbReference>
<evidence type="ECO:0000313" key="3">
    <source>
        <dbReference type="Proteomes" id="UP000697995"/>
    </source>
</evidence>
<dbReference type="Proteomes" id="UP000697995">
    <property type="component" value="Unassembled WGS sequence"/>
</dbReference>
<dbReference type="Pfam" id="PF05170">
    <property type="entry name" value="AsmA"/>
    <property type="match status" value="1"/>
</dbReference>